<dbReference type="AlphaFoldDB" id="A0A6A4HAZ5"/>
<dbReference type="OrthoDB" id="2447803at2759"/>
<keyword evidence="2" id="KW-1185">Reference proteome</keyword>
<gene>
    <name evidence="1" type="ORF">BT96DRAFT_158002</name>
</gene>
<proteinExistence type="predicted"/>
<dbReference type="InterPro" id="IPR032675">
    <property type="entry name" value="LRR_dom_sf"/>
</dbReference>
<sequence length="320" mass="36546">MADEAYAALFMHDGVRAFRIMHDSASTAFPDIFQHSAWYNARRIVFFGHISERMPNLDTLVVSLRPDPELKKPLFELIRSLPRLRNVVLPGFPDPIGVFSEIQNCCHLEQVSFSVDYDLHYWHQPASIATSLASISLPAFDKLETLSLRCGFGLASLILEHLFGHDPLRLTNLAVVSESEDTPFQVHKLCGSISQVGHRLKKLCLAGLRFYRPSHDTLCFLSESVIHFEDIKPILKCSNLESFELGYPFDLPWQEIKSIALAWPRLKSGGFYLLYKVHPHDPMAVKVRNWRHVVQKAFLSPDKQISDSRMLYRCTTHSTV</sequence>
<protein>
    <recommendedName>
        <fullName evidence="3">F-box domain-containing protein</fullName>
    </recommendedName>
</protein>
<dbReference type="EMBL" id="ML769535">
    <property type="protein sequence ID" value="KAE9395221.1"/>
    <property type="molecule type" value="Genomic_DNA"/>
</dbReference>
<evidence type="ECO:0008006" key="3">
    <source>
        <dbReference type="Google" id="ProtNLM"/>
    </source>
</evidence>
<reference evidence="1" key="1">
    <citation type="journal article" date="2019" name="Environ. Microbiol.">
        <title>Fungal ecological strategies reflected in gene transcription - a case study of two litter decomposers.</title>
        <authorList>
            <person name="Barbi F."/>
            <person name="Kohler A."/>
            <person name="Barry K."/>
            <person name="Baskaran P."/>
            <person name="Daum C."/>
            <person name="Fauchery L."/>
            <person name="Ihrmark K."/>
            <person name="Kuo A."/>
            <person name="LaButti K."/>
            <person name="Lipzen A."/>
            <person name="Morin E."/>
            <person name="Grigoriev I.V."/>
            <person name="Henrissat B."/>
            <person name="Lindahl B."/>
            <person name="Martin F."/>
        </authorList>
    </citation>
    <scope>NUCLEOTIDE SEQUENCE</scope>
    <source>
        <strain evidence="1">JB14</strain>
    </source>
</reference>
<accession>A0A6A4HAZ5</accession>
<dbReference type="SUPFAM" id="SSF52047">
    <property type="entry name" value="RNI-like"/>
    <property type="match status" value="1"/>
</dbReference>
<dbReference type="Proteomes" id="UP000799118">
    <property type="component" value="Unassembled WGS sequence"/>
</dbReference>
<dbReference type="Gene3D" id="3.80.10.10">
    <property type="entry name" value="Ribonuclease Inhibitor"/>
    <property type="match status" value="1"/>
</dbReference>
<name>A0A6A4HAZ5_9AGAR</name>
<evidence type="ECO:0000313" key="2">
    <source>
        <dbReference type="Proteomes" id="UP000799118"/>
    </source>
</evidence>
<evidence type="ECO:0000313" key="1">
    <source>
        <dbReference type="EMBL" id="KAE9395221.1"/>
    </source>
</evidence>
<organism evidence="1 2">
    <name type="scientific">Gymnopus androsaceus JB14</name>
    <dbReference type="NCBI Taxonomy" id="1447944"/>
    <lineage>
        <taxon>Eukaryota</taxon>
        <taxon>Fungi</taxon>
        <taxon>Dikarya</taxon>
        <taxon>Basidiomycota</taxon>
        <taxon>Agaricomycotina</taxon>
        <taxon>Agaricomycetes</taxon>
        <taxon>Agaricomycetidae</taxon>
        <taxon>Agaricales</taxon>
        <taxon>Marasmiineae</taxon>
        <taxon>Omphalotaceae</taxon>
        <taxon>Gymnopus</taxon>
    </lineage>
</organism>